<evidence type="ECO:0000256" key="5">
    <source>
        <dbReference type="ARBA" id="ARBA00022692"/>
    </source>
</evidence>
<evidence type="ECO:0000259" key="12">
    <source>
        <dbReference type="PROSITE" id="PS50939"/>
    </source>
</evidence>
<evidence type="ECO:0000256" key="2">
    <source>
        <dbReference type="ARBA" id="ARBA00004141"/>
    </source>
</evidence>
<evidence type="ECO:0000256" key="9">
    <source>
        <dbReference type="ARBA" id="ARBA00023004"/>
    </source>
</evidence>
<evidence type="ECO:0000256" key="7">
    <source>
        <dbReference type="ARBA" id="ARBA00022982"/>
    </source>
</evidence>
<organism evidence="13 14">
    <name type="scientific">Plectus sambesii</name>
    <dbReference type="NCBI Taxonomy" id="2011161"/>
    <lineage>
        <taxon>Eukaryota</taxon>
        <taxon>Metazoa</taxon>
        <taxon>Ecdysozoa</taxon>
        <taxon>Nematoda</taxon>
        <taxon>Chromadorea</taxon>
        <taxon>Plectida</taxon>
        <taxon>Plectina</taxon>
        <taxon>Plectoidea</taxon>
        <taxon>Plectidae</taxon>
        <taxon>Plectus</taxon>
    </lineage>
</organism>
<evidence type="ECO:0000256" key="11">
    <source>
        <dbReference type="SAM" id="Phobius"/>
    </source>
</evidence>
<feature type="transmembrane region" description="Helical" evidence="11">
    <location>
        <begin position="99"/>
        <end position="122"/>
    </location>
</feature>
<evidence type="ECO:0000256" key="8">
    <source>
        <dbReference type="ARBA" id="ARBA00022989"/>
    </source>
</evidence>
<dbReference type="FunFam" id="1.20.120.1770:FF:000001">
    <property type="entry name" value="Cytochrome b reductase 1"/>
    <property type="match status" value="1"/>
</dbReference>
<keyword evidence="6" id="KW-0479">Metal-binding</keyword>
<keyword evidence="8 11" id="KW-1133">Transmembrane helix</keyword>
<dbReference type="PROSITE" id="PS50939">
    <property type="entry name" value="CYTOCHROME_B561"/>
    <property type="match status" value="1"/>
</dbReference>
<evidence type="ECO:0000256" key="10">
    <source>
        <dbReference type="ARBA" id="ARBA00023136"/>
    </source>
</evidence>
<reference evidence="14" key="1">
    <citation type="submission" date="2022-11" db="UniProtKB">
        <authorList>
            <consortium name="WormBaseParasite"/>
        </authorList>
    </citation>
    <scope>IDENTIFICATION</scope>
</reference>
<evidence type="ECO:0000256" key="3">
    <source>
        <dbReference type="ARBA" id="ARBA00022448"/>
    </source>
</evidence>
<comment type="cofactor">
    <cofactor evidence="1">
        <name>heme b</name>
        <dbReference type="ChEBI" id="CHEBI:60344"/>
    </cofactor>
</comment>
<keyword evidence="4" id="KW-0349">Heme</keyword>
<dbReference type="Proteomes" id="UP000887566">
    <property type="component" value="Unplaced"/>
</dbReference>
<evidence type="ECO:0000256" key="1">
    <source>
        <dbReference type="ARBA" id="ARBA00001970"/>
    </source>
</evidence>
<feature type="transmembrane region" description="Helical" evidence="11">
    <location>
        <begin position="66"/>
        <end position="87"/>
    </location>
</feature>
<keyword evidence="3" id="KW-0813">Transport</keyword>
<dbReference type="Gene3D" id="1.20.120.1770">
    <property type="match status" value="1"/>
</dbReference>
<dbReference type="AlphaFoldDB" id="A0A914X2V3"/>
<feature type="transmembrane region" description="Helical" evidence="11">
    <location>
        <begin position="134"/>
        <end position="155"/>
    </location>
</feature>
<dbReference type="Pfam" id="PF03188">
    <property type="entry name" value="Cytochrom_B561"/>
    <property type="match status" value="1"/>
</dbReference>
<evidence type="ECO:0000256" key="6">
    <source>
        <dbReference type="ARBA" id="ARBA00022723"/>
    </source>
</evidence>
<dbReference type="WBParaSite" id="PSAMB.scaffold579size46630.g7134.t1">
    <property type="protein sequence ID" value="PSAMB.scaffold579size46630.g7134.t1"/>
    <property type="gene ID" value="PSAMB.scaffold579size46630.g7134"/>
</dbReference>
<dbReference type="GO" id="GO:0046872">
    <property type="term" value="F:metal ion binding"/>
    <property type="evidence" value="ECO:0007669"/>
    <property type="project" value="UniProtKB-KW"/>
</dbReference>
<evidence type="ECO:0000313" key="14">
    <source>
        <dbReference type="WBParaSite" id="PSAMB.scaffold579size46630.g7134.t1"/>
    </source>
</evidence>
<sequence length="257" mass="29526">MSSYYYSDAGSVVKDNEEARQLRYHSFFTVLSQIFGIILIILVGYWCATWDGGYSWNNYDGGKVKYHYTLMTTGLVFLQGEAILVYRMFRHERKSFLKALHGLMHLIVFVLYLTGLIAMIQFKHTANYFNMYSAHSWVGLIVMVTFIVQYIGGFVNFGFPKTSPEVRAWYLPIHRACGLIIFAVSCAQALMGFAQEAMELQENNYWFHVCYLSMDCHGAGAVLNLIVLFIIFYGASVVYLATSEKYRRQPTPDEIDD</sequence>
<comment type="subcellular location">
    <subcellularLocation>
        <location evidence="2">Membrane</location>
        <topology evidence="2">Multi-pass membrane protein</topology>
    </subcellularLocation>
</comment>
<keyword evidence="10 11" id="KW-0472">Membrane</keyword>
<dbReference type="PANTHER" id="PTHR10106:SF0">
    <property type="entry name" value="LD36721P"/>
    <property type="match status" value="1"/>
</dbReference>
<keyword evidence="5 11" id="KW-0812">Transmembrane</keyword>
<feature type="transmembrane region" description="Helical" evidence="11">
    <location>
        <begin position="221"/>
        <end position="241"/>
    </location>
</feature>
<feature type="transmembrane region" description="Helical" evidence="11">
    <location>
        <begin position="176"/>
        <end position="194"/>
    </location>
</feature>
<dbReference type="InterPro" id="IPR006593">
    <property type="entry name" value="Cyt_b561/ferric_Rdtase_TM"/>
</dbReference>
<dbReference type="InterPro" id="IPR043205">
    <property type="entry name" value="CYB561/CYBRD1-like"/>
</dbReference>
<evidence type="ECO:0000256" key="4">
    <source>
        <dbReference type="ARBA" id="ARBA00022617"/>
    </source>
</evidence>
<dbReference type="PANTHER" id="PTHR10106">
    <property type="entry name" value="CYTOCHROME B561-RELATED"/>
    <property type="match status" value="1"/>
</dbReference>
<protein>
    <submittedName>
        <fullName evidence="14">Cytochrome b561 domain-containing protein</fullName>
    </submittedName>
</protein>
<keyword evidence="7" id="KW-0249">Electron transport</keyword>
<dbReference type="GO" id="GO:0016020">
    <property type="term" value="C:membrane"/>
    <property type="evidence" value="ECO:0007669"/>
    <property type="project" value="UniProtKB-SubCell"/>
</dbReference>
<evidence type="ECO:0000313" key="13">
    <source>
        <dbReference type="Proteomes" id="UP000887566"/>
    </source>
</evidence>
<proteinExistence type="predicted"/>
<dbReference type="GO" id="GO:0016491">
    <property type="term" value="F:oxidoreductase activity"/>
    <property type="evidence" value="ECO:0007669"/>
    <property type="project" value="InterPro"/>
</dbReference>
<feature type="domain" description="Cytochrome b561" evidence="12">
    <location>
        <begin position="31"/>
        <end position="242"/>
    </location>
</feature>
<feature type="transmembrane region" description="Helical" evidence="11">
    <location>
        <begin position="24"/>
        <end position="46"/>
    </location>
</feature>
<keyword evidence="13" id="KW-1185">Reference proteome</keyword>
<name>A0A914X2V3_9BILA</name>
<accession>A0A914X2V3</accession>
<dbReference type="SMART" id="SM00665">
    <property type="entry name" value="B561"/>
    <property type="match status" value="1"/>
</dbReference>
<keyword evidence="9" id="KW-0408">Iron</keyword>